<feature type="non-terminal residue" evidence="2">
    <location>
        <position position="1"/>
    </location>
</feature>
<accession>A0A7X1YEG9</accession>
<dbReference type="RefSeq" id="WP_153364368.1">
    <property type="nucleotide sequence ID" value="NZ_WIVX01000575.1"/>
</dbReference>
<dbReference type="InterPro" id="IPR042099">
    <property type="entry name" value="ANL_N_sf"/>
</dbReference>
<dbReference type="Pfam" id="PF00501">
    <property type="entry name" value="AMP-binding"/>
    <property type="match status" value="1"/>
</dbReference>
<evidence type="ECO:0000313" key="2">
    <source>
        <dbReference type="EMBL" id="MQU35647.1"/>
    </source>
</evidence>
<keyword evidence="3" id="KW-1185">Reference proteome</keyword>
<feature type="domain" description="AMP-dependent synthetase/ligase" evidence="1">
    <location>
        <begin position="43"/>
        <end position="91"/>
    </location>
</feature>
<dbReference type="InterPro" id="IPR000873">
    <property type="entry name" value="AMP-dep_synth/lig_dom"/>
</dbReference>
<evidence type="ECO:0000259" key="1">
    <source>
        <dbReference type="Pfam" id="PF00501"/>
    </source>
</evidence>
<name>A0A7X1YEG9_9PSED</name>
<dbReference type="AlphaFoldDB" id="A0A7X1YEG9"/>
<proteinExistence type="predicted"/>
<evidence type="ECO:0000313" key="3">
    <source>
        <dbReference type="Proteomes" id="UP000470186"/>
    </source>
</evidence>
<dbReference type="Proteomes" id="UP000470186">
    <property type="component" value="Unassembled WGS sequence"/>
</dbReference>
<dbReference type="PROSITE" id="PS00455">
    <property type="entry name" value="AMP_BINDING"/>
    <property type="match status" value="1"/>
</dbReference>
<dbReference type="InterPro" id="IPR020845">
    <property type="entry name" value="AMP-binding_CS"/>
</dbReference>
<reference evidence="2 3" key="1">
    <citation type="submission" date="2019-10" db="EMBL/GenBank/DDBJ databases">
        <title>Evaluation of single-gene subtyping targets for Pseudomonas.</title>
        <authorList>
            <person name="Reichler S.J."/>
            <person name="Orsi R.H."/>
            <person name="Wiedmann M."/>
            <person name="Martin N.H."/>
            <person name="Murphy S.I."/>
        </authorList>
    </citation>
    <scope>NUCLEOTIDE SEQUENCE [LARGE SCALE GENOMIC DNA]</scope>
    <source>
        <strain evidence="2 3">FSL R10-2107</strain>
    </source>
</reference>
<gene>
    <name evidence="2" type="ORF">GHO30_30680</name>
</gene>
<comment type="caution">
    <text evidence="2">The sequence shown here is derived from an EMBL/GenBank/DDBJ whole genome shotgun (WGS) entry which is preliminary data.</text>
</comment>
<dbReference type="Gene3D" id="3.40.50.12780">
    <property type="entry name" value="N-terminal domain of ligase-like"/>
    <property type="match status" value="1"/>
</dbReference>
<dbReference type="EMBL" id="WIVX01000575">
    <property type="protein sequence ID" value="MQU35647.1"/>
    <property type="molecule type" value="Genomic_DNA"/>
</dbReference>
<sequence length="92" mass="9961">LIEAKMGDMMPAAKGWITNLVVDKLKKLVPAYQLPQAISFKKVLHEGRGQVLRPVPVTLEDTAVLQYTGGTTGLPKGAMLTHGNLVANMQHI</sequence>
<dbReference type="SUPFAM" id="SSF56801">
    <property type="entry name" value="Acetyl-CoA synthetase-like"/>
    <property type="match status" value="1"/>
</dbReference>
<organism evidence="2 3">
    <name type="scientific">Pseudomonas helleri</name>
    <dbReference type="NCBI Taxonomy" id="1608996"/>
    <lineage>
        <taxon>Bacteria</taxon>
        <taxon>Pseudomonadati</taxon>
        <taxon>Pseudomonadota</taxon>
        <taxon>Gammaproteobacteria</taxon>
        <taxon>Pseudomonadales</taxon>
        <taxon>Pseudomonadaceae</taxon>
        <taxon>Pseudomonas</taxon>
    </lineage>
</organism>
<feature type="non-terminal residue" evidence="2">
    <location>
        <position position="92"/>
    </location>
</feature>
<protein>
    <submittedName>
        <fullName evidence="2">AMP-binding protein</fullName>
    </submittedName>
</protein>